<evidence type="ECO:0000256" key="6">
    <source>
        <dbReference type="SAM" id="Phobius"/>
    </source>
</evidence>
<evidence type="ECO:0000256" key="5">
    <source>
        <dbReference type="SAM" id="Coils"/>
    </source>
</evidence>
<dbReference type="GO" id="GO:0043953">
    <property type="term" value="P:protein transport by the Tat complex"/>
    <property type="evidence" value="ECO:0007669"/>
    <property type="project" value="TreeGrafter"/>
</dbReference>
<keyword evidence="3 6" id="KW-1133">Transmembrane helix</keyword>
<feature type="transmembrane region" description="Helical" evidence="6">
    <location>
        <begin position="164"/>
        <end position="188"/>
    </location>
</feature>
<dbReference type="HAMAP" id="MF_00902">
    <property type="entry name" value="TatC"/>
    <property type="match status" value="1"/>
</dbReference>
<dbReference type="PRINTS" id="PR01840">
    <property type="entry name" value="TATCFAMILY"/>
</dbReference>
<feature type="transmembrane region" description="Helical" evidence="6">
    <location>
        <begin position="223"/>
        <end position="244"/>
    </location>
</feature>
<evidence type="ECO:0000256" key="3">
    <source>
        <dbReference type="ARBA" id="ARBA00022989"/>
    </source>
</evidence>
<dbReference type="InterPro" id="IPR002033">
    <property type="entry name" value="TatC"/>
</dbReference>
<dbReference type="PANTHER" id="PTHR30371:SF0">
    <property type="entry name" value="SEC-INDEPENDENT PROTEIN TRANSLOCASE PROTEIN TATC, CHLOROPLASTIC-RELATED"/>
    <property type="match status" value="1"/>
</dbReference>
<dbReference type="GO" id="GO:0033281">
    <property type="term" value="C:TAT protein transport complex"/>
    <property type="evidence" value="ECO:0007669"/>
    <property type="project" value="TreeGrafter"/>
</dbReference>
<proteinExistence type="inferred from homology"/>
<feature type="transmembrane region" description="Helical" evidence="6">
    <location>
        <begin position="27"/>
        <end position="45"/>
    </location>
</feature>
<dbReference type="PROSITE" id="PS01218">
    <property type="entry name" value="TATC"/>
    <property type="match status" value="1"/>
</dbReference>
<dbReference type="NCBIfam" id="TIGR00945">
    <property type="entry name" value="tatC"/>
    <property type="match status" value="1"/>
</dbReference>
<feature type="coiled-coil region" evidence="5">
    <location>
        <begin position="243"/>
        <end position="274"/>
    </location>
</feature>
<accession>A0A3B0ZTK5</accession>
<evidence type="ECO:0000256" key="4">
    <source>
        <dbReference type="ARBA" id="ARBA00023136"/>
    </source>
</evidence>
<keyword evidence="2 6" id="KW-0812">Transmembrane</keyword>
<evidence type="ECO:0000256" key="1">
    <source>
        <dbReference type="ARBA" id="ARBA00004141"/>
    </source>
</evidence>
<reference evidence="7" key="1">
    <citation type="submission" date="2018-06" db="EMBL/GenBank/DDBJ databases">
        <authorList>
            <person name="Zhirakovskaya E."/>
        </authorList>
    </citation>
    <scope>NUCLEOTIDE SEQUENCE</scope>
</reference>
<comment type="subcellular location">
    <subcellularLocation>
        <location evidence="1">Membrane</location>
        <topology evidence="1">Multi-pass membrane protein</topology>
    </subcellularLocation>
</comment>
<keyword evidence="4 6" id="KW-0472">Membrane</keyword>
<protein>
    <submittedName>
        <fullName evidence="7">Twin-arginine translocation protein TatC</fullName>
    </submittedName>
</protein>
<name>A0A3B0ZTK5_9ZZZZ</name>
<organism evidence="7">
    <name type="scientific">hydrothermal vent metagenome</name>
    <dbReference type="NCBI Taxonomy" id="652676"/>
    <lineage>
        <taxon>unclassified sequences</taxon>
        <taxon>metagenomes</taxon>
        <taxon>ecological metagenomes</taxon>
    </lineage>
</organism>
<sequence length="287" mass="32500">MKKTDPPKKTETEIPFLSHLVELRDRLLRSVLFVLVIFSGLFFFANDIYQFIAAPIMEALPEGSTMVATKTTAPFLTPFKLALVTSIFIGMPFLLYQAWGFIAPGLYKHEKRLAYPLLFSSIMLFYAGMAFAYYVVFPIIFAFLTSMAPAGVTVLPDITDYLDLVLKLFFAFGIAFEVPIATIILVIIGWTTPDKLTEKRAYIIVGAFVIGMLLTPPDIVSQVMLAIPMWLLFEVGILFSRMILKMRKQREQELEEKELSEAEMDNEFEKAIAEEDDLNTTGNDNKN</sequence>
<dbReference type="InterPro" id="IPR019820">
    <property type="entry name" value="Sec-indep_translocase_CS"/>
</dbReference>
<keyword evidence="5" id="KW-0175">Coiled coil</keyword>
<dbReference type="AlphaFoldDB" id="A0A3B0ZTK5"/>
<dbReference type="PANTHER" id="PTHR30371">
    <property type="entry name" value="SEC-INDEPENDENT PROTEIN TRANSLOCASE PROTEIN TATC"/>
    <property type="match status" value="1"/>
</dbReference>
<evidence type="ECO:0000313" key="7">
    <source>
        <dbReference type="EMBL" id="VAW92540.1"/>
    </source>
</evidence>
<dbReference type="GO" id="GO:0009977">
    <property type="term" value="F:proton motive force dependent protein transmembrane transporter activity"/>
    <property type="evidence" value="ECO:0007669"/>
    <property type="project" value="TreeGrafter"/>
</dbReference>
<dbReference type="GO" id="GO:0065002">
    <property type="term" value="P:intracellular protein transmembrane transport"/>
    <property type="evidence" value="ECO:0007669"/>
    <property type="project" value="TreeGrafter"/>
</dbReference>
<evidence type="ECO:0000256" key="2">
    <source>
        <dbReference type="ARBA" id="ARBA00022692"/>
    </source>
</evidence>
<feature type="transmembrane region" description="Helical" evidence="6">
    <location>
        <begin position="200"/>
        <end position="217"/>
    </location>
</feature>
<feature type="transmembrane region" description="Helical" evidence="6">
    <location>
        <begin position="114"/>
        <end position="144"/>
    </location>
</feature>
<feature type="transmembrane region" description="Helical" evidence="6">
    <location>
        <begin position="81"/>
        <end position="102"/>
    </location>
</feature>
<dbReference type="Pfam" id="PF00902">
    <property type="entry name" value="TatC"/>
    <property type="match status" value="1"/>
</dbReference>
<dbReference type="EMBL" id="UOFT01000026">
    <property type="protein sequence ID" value="VAW92540.1"/>
    <property type="molecule type" value="Genomic_DNA"/>
</dbReference>
<gene>
    <name evidence="7" type="ORF">MNBD_GAMMA23-1961</name>
</gene>